<comment type="caution">
    <text evidence="2">The sequence shown here is derived from an EMBL/GenBank/DDBJ whole genome shotgun (WGS) entry which is preliminary data.</text>
</comment>
<dbReference type="Proteomes" id="UP000823941">
    <property type="component" value="Chromosome 11"/>
</dbReference>
<evidence type="ECO:0008006" key="4">
    <source>
        <dbReference type="Google" id="ProtNLM"/>
    </source>
</evidence>
<protein>
    <recommendedName>
        <fullName evidence="4">C2H2-type domain-containing protein</fullName>
    </recommendedName>
</protein>
<evidence type="ECO:0000256" key="1">
    <source>
        <dbReference type="SAM" id="MobiDB-lite"/>
    </source>
</evidence>
<sequence>MAFSIRKIFSNINYFKKGEEDEAMGKKRRHTTSSSSGEPSSAGPEAPEPDSTSKACATSLNLPESIKTFAVKKGSLSDTDLLSINLKTPCKKAVKHKTKKLRLDIKRANKSMSEANVSTQGFQGFENLNVENTPKHILLGCTSSDAFSERMKEFDFNKSFDIFDAMSEGCPRTPCEENFDIESLSEQSESDLSLISDKKETSPIKMCRKVEDLHNSSTSIEYETIDTRALRSTTPESFGDVELEKTEEDRITLLLSYQTKLEKMDCFLKNLLTEFQFHIEVSKIFHSRSVSVPDATNHAKILSEITCLDNVSRGVSPTGSWNIILDKDDALTKFKLKKQLLSMKHTIDDFITMYLQNQNIQDDLEVTMKPKKYLHHRSIAYDVHKGTRPTKKHLCVSKKKKSRRFNDFPDLKEALTNLFSLDCDQTYTELNVSPEKAALISNEEGENGKCTCKCQYHSSPSQVDSGVTTKDEDCSSQSITSSIGNFSLDNSSLTAYSESLDQFSYNSFQDTTISSLLVKSSMERIKFYVQAHSIQLKKEDSVNDYESKNVVMFFCPACHVSESNEHNLLKHILSQKHCEKIHFLYKTAYIKKCFAAGKEIQPSTVLNPMMMYRDDNKIVCFGDAVYACSLCFENEIVGESVLMGHCSDPDHIERRDMLADLEE</sequence>
<feature type="compositionally biased region" description="Low complexity" evidence="1">
    <location>
        <begin position="33"/>
        <end position="45"/>
    </location>
</feature>
<reference evidence="2 3" key="1">
    <citation type="submission" date="2021-06" db="EMBL/GenBank/DDBJ databases">
        <title>A haploid diamondback moth (Plutella xylostella L.) genome assembly resolves 31 chromosomes and identifies a diamide resistance mutation.</title>
        <authorList>
            <person name="Ward C.M."/>
            <person name="Perry K.D."/>
            <person name="Baker G."/>
            <person name="Powis K."/>
            <person name="Heckel D.G."/>
            <person name="Baxter S.W."/>
        </authorList>
    </citation>
    <scope>NUCLEOTIDE SEQUENCE [LARGE SCALE GENOMIC DNA]</scope>
    <source>
        <strain evidence="2 3">LV</strain>
        <tissue evidence="2">Single pupa</tissue>
    </source>
</reference>
<gene>
    <name evidence="2" type="ORF">JYU34_008250</name>
</gene>
<feature type="region of interest" description="Disordered" evidence="1">
    <location>
        <begin position="20"/>
        <end position="55"/>
    </location>
</feature>
<name>A0ABQ7QP37_PLUXY</name>
<dbReference type="EMBL" id="JAHIBW010000011">
    <property type="protein sequence ID" value="KAG7306807.1"/>
    <property type="molecule type" value="Genomic_DNA"/>
</dbReference>
<accession>A0ABQ7QP37</accession>
<evidence type="ECO:0000313" key="3">
    <source>
        <dbReference type="Proteomes" id="UP000823941"/>
    </source>
</evidence>
<organism evidence="2 3">
    <name type="scientific">Plutella xylostella</name>
    <name type="common">Diamondback moth</name>
    <name type="synonym">Plutella maculipennis</name>
    <dbReference type="NCBI Taxonomy" id="51655"/>
    <lineage>
        <taxon>Eukaryota</taxon>
        <taxon>Metazoa</taxon>
        <taxon>Ecdysozoa</taxon>
        <taxon>Arthropoda</taxon>
        <taxon>Hexapoda</taxon>
        <taxon>Insecta</taxon>
        <taxon>Pterygota</taxon>
        <taxon>Neoptera</taxon>
        <taxon>Endopterygota</taxon>
        <taxon>Lepidoptera</taxon>
        <taxon>Glossata</taxon>
        <taxon>Ditrysia</taxon>
        <taxon>Yponomeutoidea</taxon>
        <taxon>Plutellidae</taxon>
        <taxon>Plutella</taxon>
    </lineage>
</organism>
<keyword evidence="3" id="KW-1185">Reference proteome</keyword>
<evidence type="ECO:0000313" key="2">
    <source>
        <dbReference type="EMBL" id="KAG7306807.1"/>
    </source>
</evidence>
<proteinExistence type="predicted"/>